<feature type="domain" description="Peptidase S8/S53" evidence="8">
    <location>
        <begin position="255"/>
        <end position="633"/>
    </location>
</feature>
<dbReference type="InterPro" id="IPR037045">
    <property type="entry name" value="S8pro/Inhibitor_I9_sf"/>
</dbReference>
<feature type="domain" description="Subtilisin-like protease fibronectin type-III" evidence="10">
    <location>
        <begin position="639"/>
        <end position="733"/>
    </location>
</feature>
<dbReference type="InterPro" id="IPR023828">
    <property type="entry name" value="Peptidase_S8_Ser-AS"/>
</dbReference>
<gene>
    <name evidence="11" type="ORF">IFM89_030537</name>
</gene>
<dbReference type="InterPro" id="IPR036852">
    <property type="entry name" value="Peptidase_S8/S53_dom_sf"/>
</dbReference>
<evidence type="ECO:0000313" key="12">
    <source>
        <dbReference type="Proteomes" id="UP000631114"/>
    </source>
</evidence>
<keyword evidence="4 7" id="KW-0378">Hydrolase</keyword>
<dbReference type="PRINTS" id="PR00723">
    <property type="entry name" value="SUBTILISIN"/>
</dbReference>
<keyword evidence="3" id="KW-0732">Signal</keyword>
<evidence type="ECO:0000259" key="8">
    <source>
        <dbReference type="Pfam" id="PF00082"/>
    </source>
</evidence>
<evidence type="ECO:0000313" key="11">
    <source>
        <dbReference type="EMBL" id="KAF9602649.1"/>
    </source>
</evidence>
<evidence type="ECO:0000256" key="6">
    <source>
        <dbReference type="PIRSR" id="PIRSR615500-1"/>
    </source>
</evidence>
<dbReference type="GO" id="GO:0006508">
    <property type="term" value="P:proteolysis"/>
    <property type="evidence" value="ECO:0007669"/>
    <property type="project" value="UniProtKB-KW"/>
</dbReference>
<dbReference type="Gene3D" id="2.60.40.2310">
    <property type="match status" value="1"/>
</dbReference>
<organism evidence="11 12">
    <name type="scientific">Coptis chinensis</name>
    <dbReference type="NCBI Taxonomy" id="261450"/>
    <lineage>
        <taxon>Eukaryota</taxon>
        <taxon>Viridiplantae</taxon>
        <taxon>Streptophyta</taxon>
        <taxon>Embryophyta</taxon>
        <taxon>Tracheophyta</taxon>
        <taxon>Spermatophyta</taxon>
        <taxon>Magnoliopsida</taxon>
        <taxon>Ranunculales</taxon>
        <taxon>Ranunculaceae</taxon>
        <taxon>Coptidoideae</taxon>
        <taxon>Coptis</taxon>
    </lineage>
</organism>
<dbReference type="Proteomes" id="UP000631114">
    <property type="component" value="Unassembled WGS sequence"/>
</dbReference>
<dbReference type="InterPro" id="IPR041469">
    <property type="entry name" value="Subtilisin-like_FN3"/>
</dbReference>
<evidence type="ECO:0000256" key="1">
    <source>
        <dbReference type="ARBA" id="ARBA00011073"/>
    </source>
</evidence>
<keyword evidence="2 7" id="KW-0645">Protease</keyword>
<evidence type="ECO:0000259" key="10">
    <source>
        <dbReference type="Pfam" id="PF17766"/>
    </source>
</evidence>
<protein>
    <submittedName>
        <fullName evidence="11">Uncharacterized protein</fullName>
    </submittedName>
</protein>
<dbReference type="InterPro" id="IPR010259">
    <property type="entry name" value="S8pro/Inhibitor_I9"/>
</dbReference>
<dbReference type="OrthoDB" id="1908276at2759"/>
<keyword evidence="5 7" id="KW-0720">Serine protease</keyword>
<feature type="domain" description="Inhibitor I9" evidence="9">
    <location>
        <begin position="33"/>
        <end position="110"/>
    </location>
</feature>
<dbReference type="InterPro" id="IPR045051">
    <property type="entry name" value="SBT"/>
</dbReference>
<dbReference type="CDD" id="cd02120">
    <property type="entry name" value="PA_subtilisin_like"/>
    <property type="match status" value="1"/>
</dbReference>
<dbReference type="Pfam" id="PF17766">
    <property type="entry name" value="fn3_6"/>
    <property type="match status" value="1"/>
</dbReference>
<name>A0A835LTC0_9MAGN</name>
<accession>A0A835LTC0</accession>
<comment type="similarity">
    <text evidence="1 7">Belongs to the peptidase S8 family.</text>
</comment>
<dbReference type="InterPro" id="IPR015500">
    <property type="entry name" value="Peptidase_S8_subtilisin-rel"/>
</dbReference>
<evidence type="ECO:0000256" key="2">
    <source>
        <dbReference type="ARBA" id="ARBA00022670"/>
    </source>
</evidence>
<dbReference type="Pfam" id="PF05922">
    <property type="entry name" value="Inhibitor_I9"/>
    <property type="match status" value="1"/>
</dbReference>
<evidence type="ECO:0000256" key="3">
    <source>
        <dbReference type="ARBA" id="ARBA00022729"/>
    </source>
</evidence>
<dbReference type="PROSITE" id="PS51892">
    <property type="entry name" value="SUBTILASE"/>
    <property type="match status" value="1"/>
</dbReference>
<dbReference type="EMBL" id="JADFTS010000006">
    <property type="protein sequence ID" value="KAF9602649.1"/>
    <property type="molecule type" value="Genomic_DNA"/>
</dbReference>
<dbReference type="AlphaFoldDB" id="A0A835LTC0"/>
<evidence type="ECO:0000259" key="9">
    <source>
        <dbReference type="Pfam" id="PF05922"/>
    </source>
</evidence>
<dbReference type="PANTHER" id="PTHR10795">
    <property type="entry name" value="PROPROTEIN CONVERTASE SUBTILISIN/KEXIN"/>
    <property type="match status" value="1"/>
</dbReference>
<feature type="active site" description="Charge relay system" evidence="6 7">
    <location>
        <position position="256"/>
    </location>
</feature>
<evidence type="ECO:0000256" key="5">
    <source>
        <dbReference type="ARBA" id="ARBA00022825"/>
    </source>
</evidence>
<dbReference type="Pfam" id="PF00082">
    <property type="entry name" value="Peptidase_S8"/>
    <property type="match status" value="1"/>
</dbReference>
<dbReference type="Gene3D" id="3.30.70.80">
    <property type="entry name" value="Peptidase S8 propeptide/proteinase inhibitor I9"/>
    <property type="match status" value="1"/>
</dbReference>
<evidence type="ECO:0000256" key="7">
    <source>
        <dbReference type="PROSITE-ProRule" id="PRU01240"/>
    </source>
</evidence>
<dbReference type="Gene3D" id="3.40.50.200">
    <property type="entry name" value="Peptidase S8/S53 domain"/>
    <property type="match status" value="1"/>
</dbReference>
<sequence>MTMVDGVHSVMTTIFSTLRMEGLSEYIEVRRPYAVYFGGHSHGSEPTSTDSSLAEKSHNEFLGSFLQSKDNAKEAMIHSHTKFINAFSAMLEAKEAEEISKHEDVLSIFKCEGLKLQTTRLWEFIGTLENGVVPIDPARATHGCSFRLLARRGIEIGLWLEFETKIRDESKSPPVSISTPAVPALAILFSALLSQGRPSIGIDLEDFGFDLGWFVFDSVSRLGIGTEFGCLYLTGYQVFGYGYGIEYRHWVGIDLDLGVVPQSESFNDDGMGPIPSKWKGRKKYGYNATSSTAVNLFGHGTHTLSTAGGRFVVGANENGFANGTAKGGLPNALVVSYKVGAFSNYEDDLIDCDVLTAFEEAIHNGVDVLSISLGTRANSSYSDNSIAIGSLHAVKNGIMVITAASNDGPAAATVKNVAPCRFHCNGSINPEKVGGKIFVFINPSKGTSGSCYTMAQNAGALGVVHVTDEIHSIYEAFDFGMAISMISYTDGQVVFSYINSTKSPMGYLTPVTTEVGATAPIVDSYSGRGPNSITAKILKPDVIAPGTSILAASTNDISGAMTPRGPTYKILSGTSMAAPHVAGVVGFLKALHPNWSPAMIQSAIITTASTIDNTNHPIKDGNTGNPAIPFDMGAGHIMPHIAADPVPNLHGSVNVRRTVKNIGTPGKYSAYIEEPHGIYVTVTPKSLLFKEIGEEKNFKLTFTAKKDAEPNKYVFGKLVWSDHVHNVTSPIVVKAT</sequence>
<dbReference type="SUPFAM" id="SSF52743">
    <property type="entry name" value="Subtilisin-like"/>
    <property type="match status" value="1"/>
</dbReference>
<keyword evidence="12" id="KW-1185">Reference proteome</keyword>
<feature type="active site" description="Charge relay system" evidence="6 7">
    <location>
        <position position="575"/>
    </location>
</feature>
<reference evidence="11 12" key="1">
    <citation type="submission" date="2020-10" db="EMBL/GenBank/DDBJ databases">
        <title>The Coptis chinensis genome and diversification of protoberbering-type alkaloids.</title>
        <authorList>
            <person name="Wang B."/>
            <person name="Shu S."/>
            <person name="Song C."/>
            <person name="Liu Y."/>
        </authorList>
    </citation>
    <scope>NUCLEOTIDE SEQUENCE [LARGE SCALE GENOMIC DNA]</scope>
    <source>
        <strain evidence="11">HL-2020</strain>
        <tissue evidence="11">Leaf</tissue>
    </source>
</reference>
<comment type="caution">
    <text evidence="11">The sequence shown here is derived from an EMBL/GenBank/DDBJ whole genome shotgun (WGS) entry which is preliminary data.</text>
</comment>
<dbReference type="InterPro" id="IPR000209">
    <property type="entry name" value="Peptidase_S8/S53_dom"/>
</dbReference>
<feature type="active site" description="Charge relay system" evidence="6 7">
    <location>
        <position position="299"/>
    </location>
</feature>
<evidence type="ECO:0000256" key="4">
    <source>
        <dbReference type="ARBA" id="ARBA00022801"/>
    </source>
</evidence>
<proteinExistence type="inferred from homology"/>
<dbReference type="PROSITE" id="PS00138">
    <property type="entry name" value="SUBTILASE_SER"/>
    <property type="match status" value="1"/>
</dbReference>
<dbReference type="GO" id="GO:0004252">
    <property type="term" value="F:serine-type endopeptidase activity"/>
    <property type="evidence" value="ECO:0007669"/>
    <property type="project" value="UniProtKB-UniRule"/>
</dbReference>